<name>G0N765_CAEBE</name>
<evidence type="ECO:0000313" key="3">
    <source>
        <dbReference type="Proteomes" id="UP000008068"/>
    </source>
</evidence>
<feature type="coiled-coil region" evidence="1">
    <location>
        <begin position="375"/>
        <end position="409"/>
    </location>
</feature>
<evidence type="ECO:0000313" key="2">
    <source>
        <dbReference type="EMBL" id="EGT54562.1"/>
    </source>
</evidence>
<proteinExistence type="predicted"/>
<dbReference type="eggNOG" id="ENOG502T3IG">
    <property type="taxonomic scope" value="Eukaryota"/>
</dbReference>
<evidence type="ECO:0008006" key="4">
    <source>
        <dbReference type="Google" id="ProtNLM"/>
    </source>
</evidence>
<dbReference type="PANTHER" id="PTHR21503">
    <property type="entry name" value="F-BOX-CONTAINING HYPOTHETICAL PROTEIN C.ELEGANS"/>
    <property type="match status" value="1"/>
</dbReference>
<dbReference type="InParanoid" id="G0N765"/>
<dbReference type="HOGENOM" id="CLU_652536_0_0_1"/>
<evidence type="ECO:0000256" key="1">
    <source>
        <dbReference type="SAM" id="Coils"/>
    </source>
</evidence>
<sequence>MVVERENLLDEKGLPKKPLRLSKLPFLMRKKAINFMSFGEKIRLAVVSEDMENYVKESRLQKYVHWTLKICDSSSSVGIEDEFELAVTDNFPVGDEEWDKIPKREIAKWCDDKKEPIENVKIILKKLQDLLFDSATPHQTFLELDVAEQKIFEILSAPVYRDLVEVAIGNYRLEIKTIDAILEHCEFKKMMFFPNLMFPYDYYNEKALKCQNIVYMKAIWMKVTQLLTLRDVGTIYLGDTFLNMEDIALLIDFWVTVDYDMFRNLDIHLRESTRSGFGRHGVGALEVVGFEEFGVFFRRSDGEKFYLIMSKSKNPAKQCQLLIIQTVNHVVKMKAVCVELFRQPMSNELIDILNLVYLKNEKEICLDNFENRGLEDDVEEIRRGLRAEIQELEQRLMNLNVQFDDEQARLVREPPPAVE</sequence>
<keyword evidence="1" id="KW-0175">Coiled coil</keyword>
<organism evidence="3">
    <name type="scientific">Caenorhabditis brenneri</name>
    <name type="common">Nematode worm</name>
    <dbReference type="NCBI Taxonomy" id="135651"/>
    <lineage>
        <taxon>Eukaryota</taxon>
        <taxon>Metazoa</taxon>
        <taxon>Ecdysozoa</taxon>
        <taxon>Nematoda</taxon>
        <taxon>Chromadorea</taxon>
        <taxon>Rhabditida</taxon>
        <taxon>Rhabditina</taxon>
        <taxon>Rhabditomorpha</taxon>
        <taxon>Rhabditoidea</taxon>
        <taxon>Rhabditidae</taxon>
        <taxon>Peloderinae</taxon>
        <taxon>Caenorhabditis</taxon>
    </lineage>
</organism>
<reference evidence="3" key="1">
    <citation type="submission" date="2011-07" db="EMBL/GenBank/DDBJ databases">
        <authorList>
            <consortium name="Caenorhabditis brenneri Sequencing and Analysis Consortium"/>
            <person name="Wilson R.K."/>
        </authorList>
    </citation>
    <scope>NUCLEOTIDE SEQUENCE [LARGE SCALE GENOMIC DNA]</scope>
    <source>
        <strain evidence="3">PB2801</strain>
    </source>
</reference>
<dbReference type="EMBL" id="GL379846">
    <property type="protein sequence ID" value="EGT54562.1"/>
    <property type="molecule type" value="Genomic_DNA"/>
</dbReference>
<accession>G0N765</accession>
<dbReference type="Proteomes" id="UP000008068">
    <property type="component" value="Unassembled WGS sequence"/>
</dbReference>
<dbReference type="PANTHER" id="PTHR21503:SF8">
    <property type="entry name" value="F-BOX ASSOCIATED DOMAIN-CONTAINING PROTEIN-RELATED"/>
    <property type="match status" value="1"/>
</dbReference>
<keyword evidence="3" id="KW-1185">Reference proteome</keyword>
<dbReference type="AlphaFoldDB" id="G0N765"/>
<protein>
    <recommendedName>
        <fullName evidence="4">F-box associated domain-containing protein</fullName>
    </recommendedName>
</protein>
<gene>
    <name evidence="2" type="ORF">CAEBREN_18202</name>
</gene>